<feature type="transmembrane region" description="Helical" evidence="1">
    <location>
        <begin position="89"/>
        <end position="109"/>
    </location>
</feature>
<evidence type="ECO:0000313" key="2">
    <source>
        <dbReference type="EMBL" id="MFC0580883.1"/>
    </source>
</evidence>
<sequence length="232" mass="25014">MNTPEKNSQAESLSAAVGGKLARTEDGQLDVLASVGGWRGIIESFLPATVFLVVFILSSELSWALICAMAVAVLAAIARKIAGGTMMQVIAGVVGVAICALVSGTTGQARDYYLPGLYTNAAYAAGMLLSVLIRWPIIGLMYGFLRQEGTDWQQNRRRRRRYALATLLVMAVPLVRLLVQVPLYAANDVEALGISRLLMGVPLYAAALWVAWLITRQPSEQEADVAQSRPVH</sequence>
<accession>A0ABV6P736</accession>
<dbReference type="PIRSF" id="PIRSF010219">
    <property type="entry name" value="UCP010219"/>
    <property type="match status" value="1"/>
</dbReference>
<dbReference type="InterPro" id="IPR016566">
    <property type="entry name" value="UCP010219"/>
</dbReference>
<dbReference type="Pfam" id="PF11361">
    <property type="entry name" value="DUF3159"/>
    <property type="match status" value="1"/>
</dbReference>
<dbReference type="RefSeq" id="WP_377457274.1">
    <property type="nucleotide sequence ID" value="NZ_JBHLUB010000001.1"/>
</dbReference>
<name>A0ABV6P736_9MICC</name>
<keyword evidence="1" id="KW-0812">Transmembrane</keyword>
<feature type="transmembrane region" description="Helical" evidence="1">
    <location>
        <begin position="121"/>
        <end position="142"/>
    </location>
</feature>
<organism evidence="2 3">
    <name type="scientific">Micrococcoides hystricis</name>
    <dbReference type="NCBI Taxonomy" id="1572761"/>
    <lineage>
        <taxon>Bacteria</taxon>
        <taxon>Bacillati</taxon>
        <taxon>Actinomycetota</taxon>
        <taxon>Actinomycetes</taxon>
        <taxon>Micrococcales</taxon>
        <taxon>Micrococcaceae</taxon>
        <taxon>Micrococcoides</taxon>
    </lineage>
</organism>
<feature type="transmembrane region" description="Helical" evidence="1">
    <location>
        <begin position="162"/>
        <end position="185"/>
    </location>
</feature>
<comment type="caution">
    <text evidence="2">The sequence shown here is derived from an EMBL/GenBank/DDBJ whole genome shotgun (WGS) entry which is preliminary data.</text>
</comment>
<dbReference type="Proteomes" id="UP001589862">
    <property type="component" value="Unassembled WGS sequence"/>
</dbReference>
<feature type="transmembrane region" description="Helical" evidence="1">
    <location>
        <begin position="50"/>
        <end position="77"/>
    </location>
</feature>
<evidence type="ECO:0000313" key="3">
    <source>
        <dbReference type="Proteomes" id="UP001589862"/>
    </source>
</evidence>
<keyword evidence="3" id="KW-1185">Reference proteome</keyword>
<feature type="transmembrane region" description="Helical" evidence="1">
    <location>
        <begin position="197"/>
        <end position="214"/>
    </location>
</feature>
<dbReference type="EMBL" id="JBHLUB010000001">
    <property type="protein sequence ID" value="MFC0580883.1"/>
    <property type="molecule type" value="Genomic_DNA"/>
</dbReference>
<keyword evidence="1" id="KW-1133">Transmembrane helix</keyword>
<reference evidence="2 3" key="1">
    <citation type="submission" date="2024-09" db="EMBL/GenBank/DDBJ databases">
        <authorList>
            <person name="Sun Q."/>
            <person name="Mori K."/>
        </authorList>
    </citation>
    <scope>NUCLEOTIDE SEQUENCE [LARGE SCALE GENOMIC DNA]</scope>
    <source>
        <strain evidence="2 3">NCAIM B.02604</strain>
    </source>
</reference>
<evidence type="ECO:0000256" key="1">
    <source>
        <dbReference type="SAM" id="Phobius"/>
    </source>
</evidence>
<protein>
    <submittedName>
        <fullName evidence="2">DUF3159 domain-containing protein</fullName>
    </submittedName>
</protein>
<gene>
    <name evidence="2" type="ORF">ACFFFR_00560</name>
</gene>
<proteinExistence type="predicted"/>
<keyword evidence="1" id="KW-0472">Membrane</keyword>